<sequence length="113" mass="12976">MHRSYPKENMHQTAVSTPSSSLMACDEELTLSTDMDVFQALLTTTTCNNVTHQKHTTSSNCTKCHKSSRPMLLWNTSSPILSFRLAKAYWMDVLRHHRVCCVISYIRNTDHDE</sequence>
<evidence type="ECO:0000313" key="1">
    <source>
        <dbReference type="EMBL" id="KAK2087363.1"/>
    </source>
</evidence>
<name>A0ABQ9TRF7_SAGOE</name>
<dbReference type="Proteomes" id="UP001266305">
    <property type="component" value="Unassembled WGS sequence"/>
</dbReference>
<reference evidence="1 2" key="1">
    <citation type="submission" date="2023-05" db="EMBL/GenBank/DDBJ databases">
        <title>B98-5 Cell Line De Novo Hybrid Assembly: An Optical Mapping Approach.</title>
        <authorList>
            <person name="Kananen K."/>
            <person name="Auerbach J.A."/>
            <person name="Kautto E."/>
            <person name="Blachly J.S."/>
        </authorList>
    </citation>
    <scope>NUCLEOTIDE SEQUENCE [LARGE SCALE GENOMIC DNA]</scope>
    <source>
        <strain evidence="1">B95-8</strain>
        <tissue evidence="1">Cell line</tissue>
    </source>
</reference>
<protein>
    <submittedName>
        <fullName evidence="1">Uncharacterized protein</fullName>
    </submittedName>
</protein>
<dbReference type="PROSITE" id="PS51257">
    <property type="entry name" value="PROKAR_LIPOPROTEIN"/>
    <property type="match status" value="1"/>
</dbReference>
<keyword evidence="2" id="KW-1185">Reference proteome</keyword>
<dbReference type="EMBL" id="JASSZA010000019">
    <property type="protein sequence ID" value="KAK2087363.1"/>
    <property type="molecule type" value="Genomic_DNA"/>
</dbReference>
<gene>
    <name evidence="1" type="ORF">P7K49_033270</name>
</gene>
<proteinExistence type="predicted"/>
<accession>A0ABQ9TRF7</accession>
<comment type="caution">
    <text evidence="1">The sequence shown here is derived from an EMBL/GenBank/DDBJ whole genome shotgun (WGS) entry which is preliminary data.</text>
</comment>
<organism evidence="1 2">
    <name type="scientific">Saguinus oedipus</name>
    <name type="common">Cotton-top tamarin</name>
    <name type="synonym">Oedipomidas oedipus</name>
    <dbReference type="NCBI Taxonomy" id="9490"/>
    <lineage>
        <taxon>Eukaryota</taxon>
        <taxon>Metazoa</taxon>
        <taxon>Chordata</taxon>
        <taxon>Craniata</taxon>
        <taxon>Vertebrata</taxon>
        <taxon>Euteleostomi</taxon>
        <taxon>Mammalia</taxon>
        <taxon>Eutheria</taxon>
        <taxon>Euarchontoglires</taxon>
        <taxon>Primates</taxon>
        <taxon>Haplorrhini</taxon>
        <taxon>Platyrrhini</taxon>
        <taxon>Cebidae</taxon>
        <taxon>Callitrichinae</taxon>
        <taxon>Saguinus</taxon>
    </lineage>
</organism>
<evidence type="ECO:0000313" key="2">
    <source>
        <dbReference type="Proteomes" id="UP001266305"/>
    </source>
</evidence>